<dbReference type="SUPFAM" id="SSF56784">
    <property type="entry name" value="HAD-like"/>
    <property type="match status" value="1"/>
</dbReference>
<keyword evidence="1" id="KW-0378">Hydrolase</keyword>
<protein>
    <submittedName>
        <fullName evidence="1">Cof-type HAD-IIB family hydrolase</fullName>
    </submittedName>
</protein>
<accession>A0ABU3ZJ69</accession>
<dbReference type="PANTHER" id="PTHR10000">
    <property type="entry name" value="PHOSPHOSERINE PHOSPHATASE"/>
    <property type="match status" value="1"/>
</dbReference>
<dbReference type="EMBL" id="JAWJZI010000004">
    <property type="protein sequence ID" value="MDV5169933.1"/>
    <property type="molecule type" value="Genomic_DNA"/>
</dbReference>
<dbReference type="Gene3D" id="3.40.50.1000">
    <property type="entry name" value="HAD superfamily/HAD-like"/>
    <property type="match status" value="1"/>
</dbReference>
<dbReference type="InterPro" id="IPR023214">
    <property type="entry name" value="HAD_sf"/>
</dbReference>
<reference evidence="1 2" key="1">
    <citation type="submission" date="2023-10" db="EMBL/GenBank/DDBJ databases">
        <title>Marine bacteria isolated from horseshoe crab.</title>
        <authorList>
            <person name="Cheng T.H."/>
        </authorList>
    </citation>
    <scope>NUCLEOTIDE SEQUENCE [LARGE SCALE GENOMIC DNA]</scope>
    <source>
        <strain evidence="1 2">HSC6</strain>
    </source>
</reference>
<dbReference type="PANTHER" id="PTHR10000:SF58">
    <property type="entry name" value="PYRIDOXAL PHOSPHATE PHOSPHATASE YBHA"/>
    <property type="match status" value="1"/>
</dbReference>
<dbReference type="Proteomes" id="UP001186452">
    <property type="component" value="Unassembled WGS sequence"/>
</dbReference>
<dbReference type="CDD" id="cd07516">
    <property type="entry name" value="HAD_Pase"/>
    <property type="match status" value="1"/>
</dbReference>
<sequence length="278" mass="31094">MKHQLLALDLDGTALQDNHQLNSSIAELVHSIKSQYHVVIVTGRHHTAAKPYYDEFNLDTPIICCNGTYTYHYQQGKVLDHKAIDKGLAQRFIQSAELHQLKMVMYVTDAMTYSLVDPIPYMQPLNVWAKTFPPESQPNIYQTDDFASLAEATDYVWKFVVEGEADRLEAFLRQAWVETHFEGAWSGESRIDLAMRGNNKGEALARYAQQLGIAPNSIVAAGDNFNDISMLEMAGIGIAMQQADPVVKQRADVICETDNHGDGLATLVKGYFPLAEDK</sequence>
<gene>
    <name evidence="1" type="ORF">R2X38_13100</name>
</gene>
<comment type="caution">
    <text evidence="1">The sequence shown here is derived from an EMBL/GenBank/DDBJ whole genome shotgun (WGS) entry which is preliminary data.</text>
</comment>
<dbReference type="NCBIfam" id="TIGR01484">
    <property type="entry name" value="HAD-SF-IIB"/>
    <property type="match status" value="1"/>
</dbReference>
<keyword evidence="2" id="KW-1185">Reference proteome</keyword>
<dbReference type="InterPro" id="IPR006379">
    <property type="entry name" value="HAD-SF_hydro_IIB"/>
</dbReference>
<dbReference type="InterPro" id="IPR000150">
    <property type="entry name" value="Cof"/>
</dbReference>
<evidence type="ECO:0000313" key="2">
    <source>
        <dbReference type="Proteomes" id="UP001186452"/>
    </source>
</evidence>
<dbReference type="Gene3D" id="3.30.1240.10">
    <property type="match status" value="1"/>
</dbReference>
<organism evidence="1 2">
    <name type="scientific">Photobacterium rosenbergii</name>
    <dbReference type="NCBI Taxonomy" id="294936"/>
    <lineage>
        <taxon>Bacteria</taxon>
        <taxon>Pseudomonadati</taxon>
        <taxon>Pseudomonadota</taxon>
        <taxon>Gammaproteobacteria</taxon>
        <taxon>Vibrionales</taxon>
        <taxon>Vibrionaceae</taxon>
        <taxon>Photobacterium</taxon>
    </lineage>
</organism>
<dbReference type="InterPro" id="IPR036412">
    <property type="entry name" value="HAD-like_sf"/>
</dbReference>
<dbReference type="NCBIfam" id="TIGR00099">
    <property type="entry name" value="Cof-subfamily"/>
    <property type="match status" value="1"/>
</dbReference>
<dbReference type="SFLD" id="SFLDG01140">
    <property type="entry name" value="C2.B:_Phosphomannomutase_and_P"/>
    <property type="match status" value="1"/>
</dbReference>
<dbReference type="Pfam" id="PF08282">
    <property type="entry name" value="Hydrolase_3"/>
    <property type="match status" value="1"/>
</dbReference>
<dbReference type="GO" id="GO:0016787">
    <property type="term" value="F:hydrolase activity"/>
    <property type="evidence" value="ECO:0007669"/>
    <property type="project" value="UniProtKB-KW"/>
</dbReference>
<dbReference type="RefSeq" id="WP_317522690.1">
    <property type="nucleotide sequence ID" value="NZ_JAWJZI010000004.1"/>
</dbReference>
<dbReference type="SFLD" id="SFLDS00003">
    <property type="entry name" value="Haloacid_Dehalogenase"/>
    <property type="match status" value="1"/>
</dbReference>
<evidence type="ECO:0000313" key="1">
    <source>
        <dbReference type="EMBL" id="MDV5169933.1"/>
    </source>
</evidence>
<name>A0ABU3ZJ69_9GAMM</name>
<proteinExistence type="predicted"/>